<dbReference type="Gene3D" id="3.40.50.2300">
    <property type="match status" value="2"/>
</dbReference>
<comment type="catalytic activity">
    <reaction evidence="1">
        <text>ATP + protein L-histidine = ADP + protein N-phospho-L-histidine.</text>
        <dbReference type="EC" id="2.7.13.3"/>
    </reaction>
</comment>
<evidence type="ECO:0000259" key="16">
    <source>
        <dbReference type="PROSITE" id="PS50113"/>
    </source>
</evidence>
<sequence>MRALINKKFKLSTNNAFYTFLALSLILSVTISLLFVGHRANTAIYDLQSKSLEIESKLTTSYLTLFLETRTQILNDLARQPILSNAIMGSDTSKALLQDYLFQYKIMGSTEKITIINVLKEVVFSNDPSLNELSIIEQPWINSLLEEQTEKAVILNKPTNTDLFTIAVPIKYNNFTEGVLMVQFNTPMTQLLPTDFDRESHGLTLAGPWVYYSNLNQGDEYVSINQNLIGNTDITLNYYITANLIAAKTTRFIIDIAISIIVSMALSSLFLFVFGRHLLLNPFKLLESSREAIKQSEARYELAVKGSNDGIWDWDIVTNEVYFSPRISVLLGYDENDKNALPHCADALYKLLHPDDITKHKKQIANHLISNIPFNYDYRLKTKSGAYRYFTVKGMALRNEHNKAIRMAGSVTDITEQKRSQKALKQAKEQNDLLAQAIESCNVGISIADASVQGFPLVFLNSEFEKITGYSKEEMLGINCSLLQGPNTDKNAIDIITNAIKTLKTQRIEILNYKKDGTEFWNSLQISPVFNEQQQLTAYVGIQQDITEQKAANQLLIEAKAAAEQANIAKSEFLAAMSHEIRTPMNGVLGMLNLILDSSLNEKQHHQVSIALNSANSLLNIINDILDFSKVDAGKLELEELEFNLCNMLDDFIETIAIHAHSKNIPLMLDIEHLEYAFVIGDAGRLKQILTNLVNNALKFTHKGEVQVIAKLTPINNNQMRFNCQVIDSGIGISAAQQAKLFKSFSQVDSSTTRKYGGTGLGLAIVKKLCHLMEGDIQVQSKENKGSNFSFNVVLKRSKNPQKVLPPVDMSSLNILIVCSNQTQSSILHKQFTKWGATAVISPSAKQAVQICQQYIEKQNLCFDLIMIDMQLSDGDALSLSKTLDKEVDLMAAHVVLMTTSELNKQRDLYQAPRFSAIVTKPIITQNLFKMLSTCFSDKQQSNSSLITEDLSDTLPLSSDDIVWDKSIRILLVEDNNINQIVASTTLKKIGINSIDIAENGQHALEYLKQTTSHNPYSLILMDCQMPVMDGYQATTHIRVNEAGSKNPPITIIAMTANAMVGDKAKCLQVGMNDYISKPIAQDILFKKLLKWLPYELKNNE</sequence>
<dbReference type="InterPro" id="IPR036097">
    <property type="entry name" value="HisK_dim/P_sf"/>
</dbReference>
<dbReference type="SMART" id="SM00086">
    <property type="entry name" value="PAC"/>
    <property type="match status" value="2"/>
</dbReference>
<feature type="domain" description="Response regulatory" evidence="14">
    <location>
        <begin position="814"/>
        <end position="936"/>
    </location>
</feature>
<dbReference type="GO" id="GO:0005524">
    <property type="term" value="F:ATP binding"/>
    <property type="evidence" value="ECO:0007669"/>
    <property type="project" value="UniProtKB-KW"/>
</dbReference>
<dbReference type="RefSeq" id="WP_368485427.1">
    <property type="nucleotide sequence ID" value="NZ_CP162514.1"/>
</dbReference>
<feature type="domain" description="PAS" evidence="15">
    <location>
        <begin position="430"/>
        <end position="477"/>
    </location>
</feature>
<dbReference type="SUPFAM" id="SSF55874">
    <property type="entry name" value="ATPase domain of HSP90 chaperone/DNA topoisomerase II/histidine kinase"/>
    <property type="match status" value="1"/>
</dbReference>
<keyword evidence="12" id="KW-0472">Membrane</keyword>
<evidence type="ECO:0000256" key="10">
    <source>
        <dbReference type="ARBA" id="ARBA00068150"/>
    </source>
</evidence>
<organism evidence="17">
    <name type="scientific">Pseudoalteromonas sp. SD03</name>
    <dbReference type="NCBI Taxonomy" id="3231719"/>
    <lineage>
        <taxon>Bacteria</taxon>
        <taxon>Pseudomonadati</taxon>
        <taxon>Pseudomonadota</taxon>
        <taxon>Gammaproteobacteria</taxon>
        <taxon>Alteromonadales</taxon>
        <taxon>Pseudoalteromonadaceae</taxon>
        <taxon>Pseudoalteromonas</taxon>
    </lineage>
</organism>
<dbReference type="Pfam" id="PF13426">
    <property type="entry name" value="PAS_9"/>
    <property type="match status" value="1"/>
</dbReference>
<dbReference type="PANTHER" id="PTHR45339:SF1">
    <property type="entry name" value="HYBRID SIGNAL TRANSDUCTION HISTIDINE KINASE J"/>
    <property type="match status" value="1"/>
</dbReference>
<dbReference type="PROSITE" id="PS50112">
    <property type="entry name" value="PAS"/>
    <property type="match status" value="2"/>
</dbReference>
<evidence type="ECO:0000256" key="4">
    <source>
        <dbReference type="ARBA" id="ARBA00022679"/>
    </source>
</evidence>
<dbReference type="CDD" id="cd17546">
    <property type="entry name" value="REC_hyHK_CKI1_RcsC-like"/>
    <property type="match status" value="1"/>
</dbReference>
<dbReference type="CDD" id="cd00130">
    <property type="entry name" value="PAS"/>
    <property type="match status" value="2"/>
</dbReference>
<evidence type="ECO:0000256" key="6">
    <source>
        <dbReference type="ARBA" id="ARBA00022777"/>
    </source>
</evidence>
<dbReference type="Gene3D" id="1.10.287.130">
    <property type="match status" value="1"/>
</dbReference>
<keyword evidence="5" id="KW-0547">Nucleotide-binding</keyword>
<evidence type="ECO:0000256" key="7">
    <source>
        <dbReference type="ARBA" id="ARBA00022840"/>
    </source>
</evidence>
<evidence type="ECO:0000313" key="17">
    <source>
        <dbReference type="EMBL" id="XDH88542.1"/>
    </source>
</evidence>
<evidence type="ECO:0000256" key="9">
    <source>
        <dbReference type="ARBA" id="ARBA00064003"/>
    </source>
</evidence>
<dbReference type="InterPro" id="IPR000014">
    <property type="entry name" value="PAS"/>
</dbReference>
<proteinExistence type="predicted"/>
<evidence type="ECO:0000256" key="8">
    <source>
        <dbReference type="ARBA" id="ARBA00023012"/>
    </source>
</evidence>
<dbReference type="NCBIfam" id="TIGR00229">
    <property type="entry name" value="sensory_box"/>
    <property type="match status" value="2"/>
</dbReference>
<dbReference type="InterPro" id="IPR005467">
    <property type="entry name" value="His_kinase_dom"/>
</dbReference>
<keyword evidence="12" id="KW-0812">Transmembrane</keyword>
<feature type="modified residue" description="4-aspartylphosphate" evidence="11">
    <location>
        <position position="1023"/>
    </location>
</feature>
<evidence type="ECO:0000256" key="11">
    <source>
        <dbReference type="PROSITE-ProRule" id="PRU00169"/>
    </source>
</evidence>
<dbReference type="SUPFAM" id="SSF47384">
    <property type="entry name" value="Homodimeric domain of signal transducing histidine kinase"/>
    <property type="match status" value="1"/>
</dbReference>
<dbReference type="Pfam" id="PF00072">
    <property type="entry name" value="Response_reg"/>
    <property type="match status" value="1"/>
</dbReference>
<dbReference type="EC" id="2.7.13.3" evidence="2"/>
<protein>
    <recommendedName>
        <fullName evidence="10">Sensory/regulatory protein RpfC</fullName>
        <ecNumber evidence="2">2.7.13.3</ecNumber>
    </recommendedName>
</protein>
<dbReference type="InterPro" id="IPR003661">
    <property type="entry name" value="HisK_dim/P_dom"/>
</dbReference>
<dbReference type="AlphaFoldDB" id="A0AB39ATA5"/>
<dbReference type="PRINTS" id="PR00344">
    <property type="entry name" value="BCTRLSENSOR"/>
</dbReference>
<dbReference type="InterPro" id="IPR013655">
    <property type="entry name" value="PAS_fold_3"/>
</dbReference>
<dbReference type="PROSITE" id="PS50110">
    <property type="entry name" value="RESPONSE_REGULATORY"/>
    <property type="match status" value="2"/>
</dbReference>
<gene>
    <name evidence="17" type="ORF">ABZP26_04955</name>
</gene>
<dbReference type="PROSITE" id="PS50113">
    <property type="entry name" value="PAC"/>
    <property type="match status" value="2"/>
</dbReference>
<keyword evidence="6" id="KW-0418">Kinase</keyword>
<comment type="subunit">
    <text evidence="9">At low DSF concentrations, interacts with RpfF.</text>
</comment>
<keyword evidence="4" id="KW-0808">Transferase</keyword>
<dbReference type="InterPro" id="IPR004358">
    <property type="entry name" value="Sig_transdc_His_kin-like_C"/>
</dbReference>
<dbReference type="InterPro" id="IPR001610">
    <property type="entry name" value="PAC"/>
</dbReference>
<evidence type="ECO:0000256" key="12">
    <source>
        <dbReference type="SAM" id="Phobius"/>
    </source>
</evidence>
<dbReference type="Gene3D" id="3.30.565.10">
    <property type="entry name" value="Histidine kinase-like ATPase, C-terminal domain"/>
    <property type="match status" value="1"/>
</dbReference>
<feature type="domain" description="Response regulatory" evidence="14">
    <location>
        <begin position="969"/>
        <end position="1093"/>
    </location>
</feature>
<dbReference type="InterPro" id="IPR003594">
    <property type="entry name" value="HATPase_dom"/>
</dbReference>
<dbReference type="Pfam" id="PF08447">
    <property type="entry name" value="PAS_3"/>
    <property type="match status" value="1"/>
</dbReference>
<dbReference type="CDD" id="cd16922">
    <property type="entry name" value="HATPase_EvgS-ArcB-TorS-like"/>
    <property type="match status" value="1"/>
</dbReference>
<accession>A0AB39ATA5</accession>
<evidence type="ECO:0000259" key="13">
    <source>
        <dbReference type="PROSITE" id="PS50109"/>
    </source>
</evidence>
<dbReference type="InterPro" id="IPR000700">
    <property type="entry name" value="PAS-assoc_C"/>
</dbReference>
<feature type="modified residue" description="4-aspartylphosphate" evidence="11">
    <location>
        <position position="869"/>
    </location>
</feature>
<evidence type="ECO:0000256" key="2">
    <source>
        <dbReference type="ARBA" id="ARBA00012438"/>
    </source>
</evidence>
<keyword evidence="7" id="KW-0067">ATP-binding</keyword>
<dbReference type="Pfam" id="PF02518">
    <property type="entry name" value="HATPase_c"/>
    <property type="match status" value="1"/>
</dbReference>
<reference evidence="17" key="1">
    <citation type="submission" date="2024-07" db="EMBL/GenBank/DDBJ databases">
        <authorList>
            <person name="Jiang Y."/>
            <person name="Qin Q."/>
        </authorList>
    </citation>
    <scope>NUCLEOTIDE SEQUENCE</scope>
    <source>
        <strain evidence="17">SD03</strain>
    </source>
</reference>
<feature type="transmembrane region" description="Helical" evidence="12">
    <location>
        <begin position="16"/>
        <end position="36"/>
    </location>
</feature>
<evidence type="ECO:0000256" key="1">
    <source>
        <dbReference type="ARBA" id="ARBA00000085"/>
    </source>
</evidence>
<dbReference type="InterPro" id="IPR035965">
    <property type="entry name" value="PAS-like_dom_sf"/>
</dbReference>
<keyword evidence="8" id="KW-0902">Two-component regulatory system</keyword>
<dbReference type="CDD" id="cd00082">
    <property type="entry name" value="HisKA"/>
    <property type="match status" value="1"/>
</dbReference>
<evidence type="ECO:0000259" key="15">
    <source>
        <dbReference type="PROSITE" id="PS50112"/>
    </source>
</evidence>
<dbReference type="SMART" id="SM00448">
    <property type="entry name" value="REC"/>
    <property type="match status" value="2"/>
</dbReference>
<evidence type="ECO:0000259" key="14">
    <source>
        <dbReference type="PROSITE" id="PS50110"/>
    </source>
</evidence>
<dbReference type="SUPFAM" id="SSF55785">
    <property type="entry name" value="PYP-like sensor domain (PAS domain)"/>
    <property type="match status" value="2"/>
</dbReference>
<dbReference type="SUPFAM" id="SSF52172">
    <property type="entry name" value="CheY-like"/>
    <property type="match status" value="2"/>
</dbReference>
<feature type="domain" description="PAC" evidence="16">
    <location>
        <begin position="506"/>
        <end position="558"/>
    </location>
</feature>
<evidence type="ECO:0000256" key="5">
    <source>
        <dbReference type="ARBA" id="ARBA00022741"/>
    </source>
</evidence>
<dbReference type="SMART" id="SM00388">
    <property type="entry name" value="HisKA"/>
    <property type="match status" value="1"/>
</dbReference>
<name>A0AB39ATA5_9GAMM</name>
<feature type="domain" description="PAC" evidence="16">
    <location>
        <begin position="374"/>
        <end position="426"/>
    </location>
</feature>
<dbReference type="FunFam" id="1.10.287.130:FF:000002">
    <property type="entry name" value="Two-component osmosensing histidine kinase"/>
    <property type="match status" value="1"/>
</dbReference>
<dbReference type="InterPro" id="IPR036890">
    <property type="entry name" value="HATPase_C_sf"/>
</dbReference>
<dbReference type="Pfam" id="PF00512">
    <property type="entry name" value="HisKA"/>
    <property type="match status" value="1"/>
</dbReference>
<keyword evidence="3 11" id="KW-0597">Phosphoprotein</keyword>
<dbReference type="InterPro" id="IPR011006">
    <property type="entry name" value="CheY-like_superfamily"/>
</dbReference>
<dbReference type="InterPro" id="IPR001789">
    <property type="entry name" value="Sig_transdc_resp-reg_receiver"/>
</dbReference>
<dbReference type="FunFam" id="3.30.565.10:FF:000010">
    <property type="entry name" value="Sensor histidine kinase RcsC"/>
    <property type="match status" value="1"/>
</dbReference>
<feature type="domain" description="Histidine kinase" evidence="13">
    <location>
        <begin position="576"/>
        <end position="797"/>
    </location>
</feature>
<dbReference type="SMART" id="SM00091">
    <property type="entry name" value="PAS"/>
    <property type="match status" value="2"/>
</dbReference>
<dbReference type="Gene3D" id="3.30.450.20">
    <property type="entry name" value="PAS domain"/>
    <property type="match status" value="2"/>
</dbReference>
<dbReference type="PROSITE" id="PS50109">
    <property type="entry name" value="HIS_KIN"/>
    <property type="match status" value="1"/>
</dbReference>
<dbReference type="GO" id="GO:0000155">
    <property type="term" value="F:phosphorelay sensor kinase activity"/>
    <property type="evidence" value="ECO:0007669"/>
    <property type="project" value="InterPro"/>
</dbReference>
<evidence type="ECO:0000256" key="3">
    <source>
        <dbReference type="ARBA" id="ARBA00022553"/>
    </source>
</evidence>
<feature type="transmembrane region" description="Helical" evidence="12">
    <location>
        <begin position="252"/>
        <end position="274"/>
    </location>
</feature>
<keyword evidence="12" id="KW-1133">Transmembrane helix</keyword>
<dbReference type="EMBL" id="CP162514">
    <property type="protein sequence ID" value="XDH88542.1"/>
    <property type="molecule type" value="Genomic_DNA"/>
</dbReference>
<dbReference type="PANTHER" id="PTHR45339">
    <property type="entry name" value="HYBRID SIGNAL TRANSDUCTION HISTIDINE KINASE J"/>
    <property type="match status" value="1"/>
</dbReference>
<feature type="domain" description="PAS" evidence="15">
    <location>
        <begin position="296"/>
        <end position="371"/>
    </location>
</feature>
<dbReference type="SMART" id="SM00387">
    <property type="entry name" value="HATPase_c"/>
    <property type="match status" value="1"/>
</dbReference>